<dbReference type="PANTHER" id="PTHR20961">
    <property type="entry name" value="GLYCOSYLTRANSFERASE"/>
    <property type="match status" value="1"/>
</dbReference>
<feature type="domain" description="Glycosyltransferase 61 catalytic" evidence="6">
    <location>
        <begin position="13"/>
        <end position="99"/>
    </location>
</feature>
<keyword evidence="4" id="KW-0808">Transferase</keyword>
<protein>
    <submittedName>
        <fullName evidence="7">Putative alpha-1,3-arabinosyltransferase XAT3-like</fullName>
    </submittedName>
</protein>
<comment type="caution">
    <text evidence="7">The sequence shown here is derived from an EMBL/GenBank/DDBJ whole genome shotgun (WGS) entry which is preliminary data.</text>
</comment>
<evidence type="ECO:0000313" key="8">
    <source>
        <dbReference type="Proteomes" id="UP000797356"/>
    </source>
</evidence>
<dbReference type="Proteomes" id="UP000797356">
    <property type="component" value="Chromosome 2"/>
</dbReference>
<keyword evidence="3" id="KW-0328">Glycosyltransferase</keyword>
<dbReference type="OrthoDB" id="529273at2759"/>
<dbReference type="InterPro" id="IPR007657">
    <property type="entry name" value="Glycosyltransferase_61"/>
</dbReference>
<dbReference type="GO" id="GO:0016763">
    <property type="term" value="F:pentosyltransferase activity"/>
    <property type="evidence" value="ECO:0007669"/>
    <property type="project" value="UniProtKB-ARBA"/>
</dbReference>
<reference evidence="7" key="1">
    <citation type="journal article" date="2017" name="Gigascience">
        <title>The genome draft of coconut (Cocos nucifera).</title>
        <authorList>
            <person name="Xiao Y."/>
            <person name="Xu P."/>
            <person name="Fan H."/>
            <person name="Baudouin L."/>
            <person name="Xia W."/>
            <person name="Bocs S."/>
            <person name="Xu J."/>
            <person name="Li Q."/>
            <person name="Guo A."/>
            <person name="Zhou L."/>
            <person name="Li J."/>
            <person name="Wu Y."/>
            <person name="Ma Z."/>
            <person name="Armero A."/>
            <person name="Issali A.E."/>
            <person name="Liu N."/>
            <person name="Peng M."/>
            <person name="Yang Y."/>
        </authorList>
    </citation>
    <scope>NUCLEOTIDE SEQUENCE</scope>
    <source>
        <tissue evidence="7">Spear leaf of Hainan Tall coconut</tissue>
    </source>
</reference>
<proteinExistence type="predicted"/>
<evidence type="ECO:0000259" key="6">
    <source>
        <dbReference type="Pfam" id="PF04577"/>
    </source>
</evidence>
<accession>A0A8K0I1I5</accession>
<keyword evidence="8" id="KW-1185">Reference proteome</keyword>
<organism evidence="7 8">
    <name type="scientific">Cocos nucifera</name>
    <name type="common">Coconut palm</name>
    <dbReference type="NCBI Taxonomy" id="13894"/>
    <lineage>
        <taxon>Eukaryota</taxon>
        <taxon>Viridiplantae</taxon>
        <taxon>Streptophyta</taxon>
        <taxon>Embryophyta</taxon>
        <taxon>Tracheophyta</taxon>
        <taxon>Spermatophyta</taxon>
        <taxon>Magnoliopsida</taxon>
        <taxon>Liliopsida</taxon>
        <taxon>Arecaceae</taxon>
        <taxon>Arecoideae</taxon>
        <taxon>Cocoseae</taxon>
        <taxon>Attaleinae</taxon>
        <taxon>Cocos</taxon>
    </lineage>
</organism>
<evidence type="ECO:0000256" key="3">
    <source>
        <dbReference type="ARBA" id="ARBA00022676"/>
    </source>
</evidence>
<evidence type="ECO:0000256" key="2">
    <source>
        <dbReference type="ARBA" id="ARBA00004881"/>
    </source>
</evidence>
<name>A0A8K0I1I5_COCNU</name>
<keyword evidence="5" id="KW-0325">Glycoprotein</keyword>
<evidence type="ECO:0000256" key="5">
    <source>
        <dbReference type="ARBA" id="ARBA00023180"/>
    </source>
</evidence>
<dbReference type="AlphaFoldDB" id="A0A8K0I1I5"/>
<sequence length="198" mass="22677">MLDRAYKSRVQQIPSQDLKESSKPPKLVIVSRDGTRVIENEGKVLHLAKEIGFDVEVLKPGNMMAMDRIYRSLSSCDVMMGVHGAALTHFLFMRPGSSMFIQIIPLGIEQLAWTCFGEAAIRMGLRYEEYKILPRESSLYWKYGEGDPVVKDPNRTKAKGWEMTREVYLQGQNVTLDLSRLKKTLVTALQYVVSKRRY</sequence>
<comment type="subcellular location">
    <subcellularLocation>
        <location evidence="1">Golgi apparatus membrane</location>
        <topology evidence="1">Single-pass type II membrane protein</topology>
    </subcellularLocation>
</comment>
<reference evidence="7" key="2">
    <citation type="submission" date="2019-07" db="EMBL/GenBank/DDBJ databases">
        <authorList>
            <person name="Yang Y."/>
            <person name="Bocs S."/>
            <person name="Baudouin L."/>
        </authorList>
    </citation>
    <scope>NUCLEOTIDE SEQUENCE</scope>
    <source>
        <tissue evidence="7">Spear leaf of Hainan Tall coconut</tissue>
    </source>
</reference>
<dbReference type="EMBL" id="CM017873">
    <property type="protein sequence ID" value="KAG1331814.1"/>
    <property type="molecule type" value="Genomic_DNA"/>
</dbReference>
<comment type="pathway">
    <text evidence="2">Glycan metabolism.</text>
</comment>
<evidence type="ECO:0000256" key="4">
    <source>
        <dbReference type="ARBA" id="ARBA00022679"/>
    </source>
</evidence>
<dbReference type="PANTHER" id="PTHR20961:SF124">
    <property type="entry name" value="GLYCOSYLTRANSFERASE"/>
    <property type="match status" value="1"/>
</dbReference>
<evidence type="ECO:0000256" key="1">
    <source>
        <dbReference type="ARBA" id="ARBA00004323"/>
    </source>
</evidence>
<gene>
    <name evidence="7" type="ORF">COCNU_02G017820</name>
</gene>
<dbReference type="Pfam" id="PF04577">
    <property type="entry name" value="Glyco_transf_61"/>
    <property type="match status" value="1"/>
</dbReference>
<dbReference type="GO" id="GO:0000139">
    <property type="term" value="C:Golgi membrane"/>
    <property type="evidence" value="ECO:0007669"/>
    <property type="project" value="UniProtKB-SubCell"/>
</dbReference>
<evidence type="ECO:0000313" key="7">
    <source>
        <dbReference type="EMBL" id="KAG1331814.1"/>
    </source>
</evidence>
<dbReference type="InterPro" id="IPR049625">
    <property type="entry name" value="Glyco_transf_61_cat"/>
</dbReference>